<dbReference type="GO" id="GO:0106435">
    <property type="term" value="F:carboxylesterase activity"/>
    <property type="evidence" value="ECO:0007669"/>
    <property type="project" value="UniProtKB-EC"/>
</dbReference>
<gene>
    <name evidence="6" type="ORF">BJ989_002583</name>
</gene>
<dbReference type="PIRSF" id="PIRSF017388">
    <property type="entry name" value="Esterase_lipase"/>
    <property type="match status" value="1"/>
</dbReference>
<keyword evidence="6" id="KW-0378">Hydrolase</keyword>
<feature type="binding site" evidence="2">
    <location>
        <position position="57"/>
    </location>
    <ligand>
        <name>substrate</name>
    </ligand>
</feature>
<evidence type="ECO:0000256" key="2">
    <source>
        <dbReference type="PIRSR" id="PIRSR017388-2"/>
    </source>
</evidence>
<evidence type="ECO:0000256" key="1">
    <source>
        <dbReference type="PIRSR" id="PIRSR017388-1"/>
    </source>
</evidence>
<evidence type="ECO:0000256" key="3">
    <source>
        <dbReference type="PIRSR" id="PIRSR017388-3"/>
    </source>
</evidence>
<feature type="domain" description="Serine aminopeptidase S33" evidence="5">
    <location>
        <begin position="48"/>
        <end position="259"/>
    </location>
</feature>
<dbReference type="EC" id="3.1.1.1" evidence="6"/>
<dbReference type="InterPro" id="IPR012354">
    <property type="entry name" value="Esterase_lipase"/>
</dbReference>
<name>A0A7Y9USR6_9ACTN</name>
<dbReference type="Gene3D" id="3.40.50.1820">
    <property type="entry name" value="alpha/beta hydrolase"/>
    <property type="match status" value="1"/>
</dbReference>
<dbReference type="PANTHER" id="PTHR11614">
    <property type="entry name" value="PHOSPHOLIPASE-RELATED"/>
    <property type="match status" value="1"/>
</dbReference>
<feature type="site" description="Important for substrate specificity" evidence="3">
    <location>
        <position position="175"/>
    </location>
</feature>
<comment type="caution">
    <text evidence="6">The sequence shown here is derived from an EMBL/GenBank/DDBJ whole genome shotgun (WGS) entry which is preliminary data.</text>
</comment>
<proteinExistence type="predicted"/>
<evidence type="ECO:0000313" key="6">
    <source>
        <dbReference type="EMBL" id="NYG56279.1"/>
    </source>
</evidence>
<feature type="active site" description="Charge relay system" evidence="1">
    <location>
        <position position="226"/>
    </location>
</feature>
<reference evidence="6 7" key="1">
    <citation type="submission" date="2020-07" db="EMBL/GenBank/DDBJ databases">
        <title>Sequencing the genomes of 1000 actinobacteria strains.</title>
        <authorList>
            <person name="Klenk H.-P."/>
        </authorList>
    </citation>
    <scope>NUCLEOTIDE SEQUENCE [LARGE SCALE GENOMIC DNA]</scope>
    <source>
        <strain evidence="6 7">DSM 24552</strain>
    </source>
</reference>
<evidence type="ECO:0000256" key="4">
    <source>
        <dbReference type="SAM" id="MobiDB-lite"/>
    </source>
</evidence>
<feature type="active site" description="Nucleophile" evidence="1">
    <location>
        <position position="125"/>
    </location>
</feature>
<dbReference type="Pfam" id="PF12146">
    <property type="entry name" value="Hydrolase_4"/>
    <property type="match status" value="1"/>
</dbReference>
<dbReference type="EMBL" id="JACCAC010000001">
    <property type="protein sequence ID" value="NYG56279.1"/>
    <property type="molecule type" value="Genomic_DNA"/>
</dbReference>
<accession>A0A7Y9USR6</accession>
<feature type="active site" description="Charge relay system" evidence="1">
    <location>
        <position position="254"/>
    </location>
</feature>
<feature type="region of interest" description="Disordered" evidence="4">
    <location>
        <begin position="1"/>
        <end position="42"/>
    </location>
</feature>
<protein>
    <submittedName>
        <fullName evidence="6">Carboxylesterase</fullName>
        <ecNumber evidence="6">3.1.1.1</ecNumber>
    </submittedName>
</protein>
<dbReference type="InterPro" id="IPR051044">
    <property type="entry name" value="MAG_DAG_Lipase"/>
</dbReference>
<evidence type="ECO:0000313" key="7">
    <source>
        <dbReference type="Proteomes" id="UP000544110"/>
    </source>
</evidence>
<feature type="binding site" evidence="2">
    <location>
        <position position="126"/>
    </location>
    <ligand>
        <name>substrate</name>
    </ligand>
</feature>
<organism evidence="6 7">
    <name type="scientific">Nocardioides perillae</name>
    <dbReference type="NCBI Taxonomy" id="1119534"/>
    <lineage>
        <taxon>Bacteria</taxon>
        <taxon>Bacillati</taxon>
        <taxon>Actinomycetota</taxon>
        <taxon>Actinomycetes</taxon>
        <taxon>Propionibacteriales</taxon>
        <taxon>Nocardioidaceae</taxon>
        <taxon>Nocardioides</taxon>
    </lineage>
</organism>
<dbReference type="SUPFAM" id="SSF53474">
    <property type="entry name" value="alpha/beta-Hydrolases"/>
    <property type="match status" value="1"/>
</dbReference>
<dbReference type="InterPro" id="IPR022742">
    <property type="entry name" value="Hydrolase_4"/>
</dbReference>
<dbReference type="RefSeq" id="WP_343049354.1">
    <property type="nucleotide sequence ID" value="NZ_JACCAC010000001.1"/>
</dbReference>
<dbReference type="AlphaFoldDB" id="A0A7Y9USR6"/>
<keyword evidence="7" id="KW-1185">Reference proteome</keyword>
<dbReference type="Proteomes" id="UP000544110">
    <property type="component" value="Unassembled WGS sequence"/>
</dbReference>
<sequence>MSTAPTPGHGPDPRSAPGSGSGSGSEHVHPQAQPWSTPARPELTGGRRVAVLLSHGFTGSPASIRPWGEELARRGYAVEVPRLPGHGTTWQEMNRTRWSDWYAEVARAFDRLHAAHDAVVVGGLSMGGALALRLAADRGRDVAGVVLVNPAVTSTNKQLLAVPVLKHLVASMPGIGNDVAKPGVDEVGYDRTPLKALHSMTRAWGPLRADLPRVTAPVLLLRSVVDHVVDPSSGRLLQARLRDVTEVLLPDSFHVATLDHDAPRIVEESAAFVARVSAPAPA</sequence>
<evidence type="ECO:0000259" key="5">
    <source>
        <dbReference type="Pfam" id="PF12146"/>
    </source>
</evidence>
<dbReference type="InterPro" id="IPR029058">
    <property type="entry name" value="AB_hydrolase_fold"/>
</dbReference>